<feature type="domain" description="YprB ribonuclease H-like" evidence="2">
    <location>
        <begin position="5"/>
        <end position="167"/>
    </location>
</feature>
<feature type="compositionally biased region" description="Low complexity" evidence="1">
    <location>
        <begin position="216"/>
        <end position="232"/>
    </location>
</feature>
<dbReference type="GO" id="GO:0003676">
    <property type="term" value="F:nucleic acid binding"/>
    <property type="evidence" value="ECO:0007669"/>
    <property type="project" value="InterPro"/>
</dbReference>
<dbReference type="Gene3D" id="3.30.420.10">
    <property type="entry name" value="Ribonuclease H-like superfamily/Ribonuclease H"/>
    <property type="match status" value="1"/>
</dbReference>
<sequence length="232" mass="26275">MSRYIFDIECDNFLAKVKKLHSLVLLDVDTGEMHSFAFNDTPRHATDVPKMMELMEKADELIGHNVIAFDIPVLQKLYPGFQPTGRITDTLVLSRLIHSDMKTEDAPRLAAKTISPKLYGRHSLEAWGERLGLPKGDYQGGFAVWSQEMQEYCEQDVRVTKKLLDYLKPDEYSPKAIQIEHEMTELCSDMEVEGWPFTFPLPSNSTENLQESGMPSSSNSTLSLNLGKSLTE</sequence>
<organism evidence="5">
    <name type="scientific">uncultured Caudovirales phage</name>
    <dbReference type="NCBI Taxonomy" id="2100421"/>
    <lineage>
        <taxon>Viruses</taxon>
        <taxon>Duplodnaviria</taxon>
        <taxon>Heunggongvirae</taxon>
        <taxon>Uroviricota</taxon>
        <taxon>Caudoviricetes</taxon>
        <taxon>Peduoviridae</taxon>
        <taxon>Maltschvirus</taxon>
        <taxon>Maltschvirus maltsch</taxon>
    </lineage>
</organism>
<dbReference type="SUPFAM" id="SSF53098">
    <property type="entry name" value="Ribonuclease H-like"/>
    <property type="match status" value="1"/>
</dbReference>
<feature type="region of interest" description="Disordered" evidence="1">
    <location>
        <begin position="201"/>
        <end position="232"/>
    </location>
</feature>
<dbReference type="Pfam" id="PF13482">
    <property type="entry name" value="RNase_H_2"/>
    <property type="match status" value="1"/>
</dbReference>
<feature type="compositionally biased region" description="Polar residues" evidence="1">
    <location>
        <begin position="201"/>
        <end position="215"/>
    </location>
</feature>
<proteinExistence type="predicted"/>
<evidence type="ECO:0000256" key="1">
    <source>
        <dbReference type="SAM" id="MobiDB-lite"/>
    </source>
</evidence>
<name>A0A6J7XB71_9CAUD</name>
<dbReference type="InterPro" id="IPR038720">
    <property type="entry name" value="YprB_RNase_H-like_dom"/>
</dbReference>
<protein>
    <submittedName>
        <fullName evidence="5">Ribonuclease H-like domain containing protein</fullName>
    </submittedName>
</protein>
<accession>A0A6J7XB71</accession>
<evidence type="ECO:0000313" key="4">
    <source>
        <dbReference type="EMBL" id="CAB4182478.1"/>
    </source>
</evidence>
<dbReference type="InterPro" id="IPR012337">
    <property type="entry name" value="RNaseH-like_sf"/>
</dbReference>
<dbReference type="EMBL" id="LR797040">
    <property type="protein sequence ID" value="CAB4182478.1"/>
    <property type="molecule type" value="Genomic_DNA"/>
</dbReference>
<evidence type="ECO:0000313" key="5">
    <source>
        <dbReference type="EMBL" id="CAB5228272.1"/>
    </source>
</evidence>
<evidence type="ECO:0000313" key="3">
    <source>
        <dbReference type="EMBL" id="CAB4170008.1"/>
    </source>
</evidence>
<evidence type="ECO:0000259" key="2">
    <source>
        <dbReference type="Pfam" id="PF13482"/>
    </source>
</evidence>
<dbReference type="EMBL" id="LR796849">
    <property type="protein sequence ID" value="CAB4170008.1"/>
    <property type="molecule type" value="Genomic_DNA"/>
</dbReference>
<dbReference type="InterPro" id="IPR036397">
    <property type="entry name" value="RNaseH_sf"/>
</dbReference>
<dbReference type="EMBL" id="LR798386">
    <property type="protein sequence ID" value="CAB5228272.1"/>
    <property type="molecule type" value="Genomic_DNA"/>
</dbReference>
<reference evidence="5" key="1">
    <citation type="submission" date="2020-05" db="EMBL/GenBank/DDBJ databases">
        <authorList>
            <person name="Chiriac C."/>
            <person name="Salcher M."/>
            <person name="Ghai R."/>
            <person name="Kavagutti S V."/>
        </authorList>
    </citation>
    <scope>NUCLEOTIDE SEQUENCE</scope>
</reference>
<gene>
    <name evidence="4" type="ORF">UFOVP1087_7</name>
    <name evidence="5" type="ORF">UFOVP1534_39</name>
    <name evidence="3" type="ORF">UFOVP910_22</name>
</gene>